<dbReference type="EMBL" id="AP019769">
    <property type="protein sequence ID" value="BBL45756.1"/>
    <property type="molecule type" value="Genomic_DNA"/>
</dbReference>
<dbReference type="RefSeq" id="WP_258393069.1">
    <property type="nucleotide sequence ID" value="NZ_AP019769.1"/>
</dbReference>
<organism evidence="1 2">
    <name type="scientific">Nanobdella aerobiophila</name>
    <dbReference type="NCBI Taxonomy" id="2586965"/>
    <lineage>
        <taxon>Archaea</taxon>
        <taxon>Nanobdellota</taxon>
        <taxon>Nanobdellia</taxon>
        <taxon>Nanobdellales</taxon>
        <taxon>Nanobdellaceae</taxon>
        <taxon>Nanobdella</taxon>
    </lineage>
</organism>
<accession>A0A915SSZ8</accession>
<dbReference type="AlphaFoldDB" id="A0A915SSZ8"/>
<protein>
    <submittedName>
        <fullName evidence="1">Uncharacterized protein</fullName>
    </submittedName>
</protein>
<evidence type="ECO:0000313" key="1">
    <source>
        <dbReference type="EMBL" id="BBL45756.1"/>
    </source>
</evidence>
<proteinExistence type="predicted"/>
<evidence type="ECO:0000313" key="2">
    <source>
        <dbReference type="Proteomes" id="UP001055553"/>
    </source>
</evidence>
<dbReference type="Proteomes" id="UP001055553">
    <property type="component" value="Chromosome"/>
</dbReference>
<dbReference type="KEGG" id="naer:MJ1_0609"/>
<gene>
    <name evidence="1" type="ORF">MJ1_0609</name>
</gene>
<reference evidence="2" key="1">
    <citation type="journal article" date="2022" name="Int. J. Syst. Evol. Microbiol.">
        <title>Nanobdella aerobiophila gen. nov., sp. nov., a thermoacidophilic, obligate ectosymbiotic archaeon, and proposal of Nanobdellaceae fam. nov., Nanobdellales ord. nov. and Nanobdellia class. nov.</title>
        <authorList>
            <person name="Kato S."/>
            <person name="Ogasawara A."/>
            <person name="Itoh T."/>
            <person name="Sakai H.D."/>
            <person name="Shimizu M."/>
            <person name="Yuki M."/>
            <person name="Kaneko M."/>
            <person name="Takashina T."/>
            <person name="Ohkuma M."/>
        </authorList>
    </citation>
    <scope>NUCLEOTIDE SEQUENCE [LARGE SCALE GENOMIC DNA]</scope>
    <source>
        <strain evidence="2">MJ1</strain>
    </source>
</reference>
<keyword evidence="2" id="KW-1185">Reference proteome</keyword>
<name>A0A915SSZ8_9ARCH</name>
<sequence length="41" mass="5158">MVFKRYYAKIKKIKERREKEYGPYWATVKKFGRLTHPIRLK</sequence>
<dbReference type="GeneID" id="74568554"/>